<dbReference type="InterPro" id="IPR020459">
    <property type="entry name" value="AMP-binding"/>
</dbReference>
<comment type="caution">
    <text evidence="5">The sequence shown here is derived from an EMBL/GenBank/DDBJ whole genome shotgun (WGS) entry which is preliminary data.</text>
</comment>
<dbReference type="InterPro" id="IPR025110">
    <property type="entry name" value="AMP-bd_C"/>
</dbReference>
<dbReference type="PRINTS" id="PR00154">
    <property type="entry name" value="AMPBINDING"/>
</dbReference>
<dbReference type="PROSITE" id="PS00455">
    <property type="entry name" value="AMP_BINDING"/>
    <property type="match status" value="1"/>
</dbReference>
<name>A0ABT3VD62_9ACTN</name>
<accession>A0ABT3VD62</accession>
<dbReference type="InterPro" id="IPR020845">
    <property type="entry name" value="AMP-binding_CS"/>
</dbReference>
<organism evidence="5 6">
    <name type="scientific">Streptomyces ortus</name>
    <dbReference type="NCBI Taxonomy" id="2867268"/>
    <lineage>
        <taxon>Bacteria</taxon>
        <taxon>Bacillati</taxon>
        <taxon>Actinomycetota</taxon>
        <taxon>Actinomycetes</taxon>
        <taxon>Kitasatosporales</taxon>
        <taxon>Streptomycetaceae</taxon>
        <taxon>Streptomyces</taxon>
    </lineage>
</organism>
<dbReference type="CDD" id="cd17643">
    <property type="entry name" value="A_NRPS_Cytc1-like"/>
    <property type="match status" value="1"/>
</dbReference>
<dbReference type="InterPro" id="IPR042099">
    <property type="entry name" value="ANL_N_sf"/>
</dbReference>
<dbReference type="PROSITE" id="PS50075">
    <property type="entry name" value="CARRIER"/>
    <property type="match status" value="1"/>
</dbReference>
<dbReference type="InterPro" id="IPR045851">
    <property type="entry name" value="AMP-bd_C_sf"/>
</dbReference>
<feature type="domain" description="Carrier" evidence="4">
    <location>
        <begin position="874"/>
        <end position="948"/>
    </location>
</feature>
<dbReference type="SUPFAM" id="SSF56801">
    <property type="entry name" value="Acetyl-CoA synthetase-like"/>
    <property type="match status" value="1"/>
</dbReference>
<dbReference type="InterPro" id="IPR036736">
    <property type="entry name" value="ACP-like_sf"/>
</dbReference>
<keyword evidence="1" id="KW-0596">Phosphopantetheine</keyword>
<dbReference type="EMBL" id="JAIFZO010000002">
    <property type="protein sequence ID" value="MCX4237761.1"/>
    <property type="molecule type" value="Genomic_DNA"/>
</dbReference>
<dbReference type="Gene3D" id="3.40.50.12780">
    <property type="entry name" value="N-terminal domain of ligase-like"/>
    <property type="match status" value="1"/>
</dbReference>
<dbReference type="PANTHER" id="PTHR45527">
    <property type="entry name" value="NONRIBOSOMAL PEPTIDE SYNTHETASE"/>
    <property type="match status" value="1"/>
</dbReference>
<dbReference type="Pfam" id="PF00501">
    <property type="entry name" value="AMP-binding"/>
    <property type="match status" value="1"/>
</dbReference>
<gene>
    <name evidence="5" type="ORF">K3769_34320</name>
</gene>
<dbReference type="Gene3D" id="3.30.559.30">
    <property type="entry name" value="Nonribosomal peptide synthetase, condensation domain"/>
    <property type="match status" value="1"/>
</dbReference>
<dbReference type="InterPro" id="IPR010071">
    <property type="entry name" value="AA_adenyl_dom"/>
</dbReference>
<dbReference type="PANTHER" id="PTHR45527:SF1">
    <property type="entry name" value="FATTY ACID SYNTHASE"/>
    <property type="match status" value="1"/>
</dbReference>
<keyword evidence="6" id="KW-1185">Reference proteome</keyword>
<evidence type="ECO:0000256" key="1">
    <source>
        <dbReference type="ARBA" id="ARBA00022450"/>
    </source>
</evidence>
<evidence type="ECO:0000313" key="5">
    <source>
        <dbReference type="EMBL" id="MCX4237761.1"/>
    </source>
</evidence>
<dbReference type="InterPro" id="IPR020806">
    <property type="entry name" value="PKS_PP-bd"/>
</dbReference>
<evidence type="ECO:0000256" key="3">
    <source>
        <dbReference type="SAM" id="MobiDB-lite"/>
    </source>
</evidence>
<evidence type="ECO:0000256" key="2">
    <source>
        <dbReference type="ARBA" id="ARBA00022553"/>
    </source>
</evidence>
<dbReference type="RefSeq" id="WP_267030130.1">
    <property type="nucleotide sequence ID" value="NZ_JAIFZO010000002.1"/>
</dbReference>
<protein>
    <submittedName>
        <fullName evidence="5">Amino acid adenylation domain-containing protein</fullName>
    </submittedName>
</protein>
<evidence type="ECO:0000313" key="6">
    <source>
        <dbReference type="Proteomes" id="UP001165590"/>
    </source>
</evidence>
<proteinExistence type="predicted"/>
<dbReference type="Gene3D" id="1.10.1200.10">
    <property type="entry name" value="ACP-like"/>
    <property type="match status" value="1"/>
</dbReference>
<dbReference type="InterPro" id="IPR009081">
    <property type="entry name" value="PP-bd_ACP"/>
</dbReference>
<evidence type="ECO:0000259" key="4">
    <source>
        <dbReference type="PROSITE" id="PS50075"/>
    </source>
</evidence>
<sequence length="959" mass="100447">MSVPSEAASEVPAADHPSGRLFARAEFGADPARACHSLIRRLPAGTDAVAVRANLTALTERHPVLRGMQLFDEALDIDAGDRVAHRRRTREAGRAVNGAPVIARAVVLGYADGAADLVLVAHRRAVDRRALDQLATALADPAHPVTLPEPAADASPQHDGPPHLPWGLGDPTGAGRTGTVVLTATAVAGDAPAAVPVAATAVALARYGGTERAEFALITGGPAAGDAQRSVALPVGDATRVTDLLDAAAHAGATGCEPPSGMPAVGVLLPEGRAGDVYRPALAPVFPVTLAWQYDADGTLSGVLHYAEDVLDPVIAGQFAGHIDRLVEALAHAPAGARVGDIELVATGEAAAIVAAGRTPAGGDAMVAPVHELFRKVAAGRPDAPALSDPDRTLSYAELDARSDAVAGALRGHGVAPGNRVGVCLDRDADLVIALLGVLKAGAAYVPMDVTYPAERLVHMVTDSGARLVLSSAADFPVVDGVTVLHPSEVSCAGGEPILDPGGSADDIAYVIYTSGSTGRPKGVAVPHRNVGALLAATTTDFGLGPADTWALFHSSAFDFSVWEIWGALLTGGHLVVVPYFVSRSPEDFHDLLVQHRVTVLNQTPSAFAMLKEVDLRRSADLAVRLVIFGGEPLDVRMLQDWFRGHPHTRCRVVNMFGITETTVHVTSQTVTPQDVGVGSRSVGRAMPGWSVSVRDATGRVQPFGVPGEIYVGGAGVASHYLNQEELTAARFVSDPVTGERVYRSGDLGRLRPDGRLDHLGRIDGQVKVRGFRIELGEIRSVLLEDRNVTAAVVALGGDAGDAADVRLEAYLVPKHDDVSAEDIRRRAARYLPDYMVPATFTLLSELPLTINGKVDASRLKPATEAARTTPAAEARQPTDDPVLRVWREILGQHVGPDDDFFVFGGNSLLAVRLSGALRRAGLPPVSLRELYVHPTAAEVSALITGRELIEEPNGHAAM</sequence>
<dbReference type="Proteomes" id="UP001165590">
    <property type="component" value="Unassembled WGS sequence"/>
</dbReference>
<dbReference type="SUPFAM" id="SSF47336">
    <property type="entry name" value="ACP-like"/>
    <property type="match status" value="1"/>
</dbReference>
<reference evidence="5" key="1">
    <citation type="journal article" date="2022" name="bioRxiv">
        <title>Discovery and biosynthetic assessment of Streptomyces ortus sp nov. isolated from a deep-sea sponge.</title>
        <authorList>
            <person name="Williams S.E."/>
        </authorList>
    </citation>
    <scope>NUCLEOTIDE SEQUENCE</scope>
    <source>
        <strain evidence="5">A15ISP2-DRY2</strain>
    </source>
</reference>
<dbReference type="SMART" id="SM00823">
    <property type="entry name" value="PKS_PP"/>
    <property type="match status" value="1"/>
</dbReference>
<dbReference type="Pfam" id="PF00550">
    <property type="entry name" value="PP-binding"/>
    <property type="match status" value="1"/>
</dbReference>
<dbReference type="Pfam" id="PF13193">
    <property type="entry name" value="AMP-binding_C"/>
    <property type="match status" value="1"/>
</dbReference>
<dbReference type="Gene3D" id="3.30.300.30">
    <property type="match status" value="1"/>
</dbReference>
<dbReference type="InterPro" id="IPR000873">
    <property type="entry name" value="AMP-dep_synth/lig_dom"/>
</dbReference>
<keyword evidence="2" id="KW-0597">Phosphoprotein</keyword>
<feature type="region of interest" description="Disordered" evidence="3">
    <location>
        <begin position="141"/>
        <end position="172"/>
    </location>
</feature>
<dbReference type="NCBIfam" id="TIGR01733">
    <property type="entry name" value="AA-adenyl-dom"/>
    <property type="match status" value="1"/>
</dbReference>